<organism evidence="9 10">
    <name type="scientific">Aspergillus novoparasiticus</name>
    <dbReference type="NCBI Taxonomy" id="986946"/>
    <lineage>
        <taxon>Eukaryota</taxon>
        <taxon>Fungi</taxon>
        <taxon>Dikarya</taxon>
        <taxon>Ascomycota</taxon>
        <taxon>Pezizomycotina</taxon>
        <taxon>Eurotiomycetes</taxon>
        <taxon>Eurotiomycetidae</taxon>
        <taxon>Eurotiales</taxon>
        <taxon>Aspergillaceae</taxon>
        <taxon>Aspergillus</taxon>
        <taxon>Aspergillus subgen. Circumdati</taxon>
    </lineage>
</organism>
<protein>
    <submittedName>
        <fullName evidence="9">Acyl transferase/acyl hydrolase/lysophospholipase</fullName>
    </submittedName>
</protein>
<dbReference type="InterPro" id="IPR001841">
    <property type="entry name" value="Znf_RING"/>
</dbReference>
<keyword evidence="6 9" id="KW-0378">Hydrolase</keyword>
<evidence type="ECO:0000256" key="2">
    <source>
        <dbReference type="ARBA" id="ARBA00022771"/>
    </source>
</evidence>
<feature type="short sequence motif" description="GXSXG" evidence="6">
    <location>
        <begin position="362"/>
        <end position="366"/>
    </location>
</feature>
<proteinExistence type="predicted"/>
<evidence type="ECO:0000259" key="7">
    <source>
        <dbReference type="PROSITE" id="PS50089"/>
    </source>
</evidence>
<feature type="active site" description="Nucleophile" evidence="6">
    <location>
        <position position="364"/>
    </location>
</feature>
<dbReference type="Gene3D" id="3.40.1090.10">
    <property type="entry name" value="Cytosolic phospholipase A2 catalytic domain"/>
    <property type="match status" value="1"/>
</dbReference>
<keyword evidence="2 5" id="KW-0863">Zinc-finger</keyword>
<keyword evidence="1" id="KW-0479">Metal-binding</keyword>
<evidence type="ECO:0000256" key="4">
    <source>
        <dbReference type="ARBA" id="ARBA00023098"/>
    </source>
</evidence>
<evidence type="ECO:0000256" key="6">
    <source>
        <dbReference type="PROSITE-ProRule" id="PRU01161"/>
    </source>
</evidence>
<dbReference type="AlphaFoldDB" id="A0A5N6E699"/>
<dbReference type="Proteomes" id="UP000326799">
    <property type="component" value="Unassembled WGS sequence"/>
</dbReference>
<keyword evidence="3" id="KW-0862">Zinc</keyword>
<reference evidence="9 10" key="1">
    <citation type="submission" date="2019-04" db="EMBL/GenBank/DDBJ databases">
        <title>Fungal friends and foes A comparative genomics study of 23 Aspergillus species from section Flavi.</title>
        <authorList>
            <consortium name="DOE Joint Genome Institute"/>
            <person name="Kjaerbolling I."/>
            <person name="Vesth T.C."/>
            <person name="Frisvad J.C."/>
            <person name="Nybo J.L."/>
            <person name="Theobald S."/>
            <person name="Kildgaard S."/>
            <person name="Petersen T.I."/>
            <person name="Kuo A."/>
            <person name="Sato A."/>
            <person name="Lyhne E.K."/>
            <person name="Kogle M.E."/>
            <person name="Wiebenga A."/>
            <person name="Kun R.S."/>
            <person name="Lubbers R.J."/>
            <person name="Makela M.R."/>
            <person name="Barry K."/>
            <person name="Chovatia M."/>
            <person name="Clum A."/>
            <person name="Daum C."/>
            <person name="Haridas S."/>
            <person name="He G."/>
            <person name="LaButti K."/>
            <person name="Lipzen A."/>
            <person name="Mondo S."/>
            <person name="Pangilinan J."/>
            <person name="Riley R."/>
            <person name="Salamov A."/>
            <person name="Simmons B.A."/>
            <person name="Magnuson J.K."/>
            <person name="Henrissat B."/>
            <person name="Mortensen U.H."/>
            <person name="Larsen T.O."/>
            <person name="De vries R.P."/>
            <person name="Grigoriev I.V."/>
            <person name="Machida M."/>
            <person name="Baker S.E."/>
            <person name="Andersen M.R."/>
        </authorList>
    </citation>
    <scope>NUCLEOTIDE SEQUENCE [LARGE SCALE GENOMIC DNA]</scope>
    <source>
        <strain evidence="9 10">CBS 126849</strain>
    </source>
</reference>
<dbReference type="EMBL" id="ML733800">
    <property type="protein sequence ID" value="KAB8212898.1"/>
    <property type="molecule type" value="Genomic_DNA"/>
</dbReference>
<name>A0A5N6E699_9EURO</name>
<dbReference type="SUPFAM" id="SSF52151">
    <property type="entry name" value="FabD/lysophospholipase-like"/>
    <property type="match status" value="1"/>
</dbReference>
<dbReference type="CDD" id="cd07199">
    <property type="entry name" value="Pat17_PNPLA8_PNPLA9_like"/>
    <property type="match status" value="1"/>
</dbReference>
<feature type="non-terminal residue" evidence="9">
    <location>
        <position position="1"/>
    </location>
</feature>
<feature type="short sequence motif" description="GXGXXG" evidence="6">
    <location>
        <begin position="328"/>
        <end position="333"/>
    </location>
</feature>
<keyword evidence="4 6" id="KW-0443">Lipid metabolism</keyword>
<dbReference type="InterPro" id="IPR002641">
    <property type="entry name" value="PNPLA_dom"/>
</dbReference>
<feature type="domain" description="PNPLA" evidence="8">
    <location>
        <begin position="324"/>
        <end position="538"/>
    </location>
</feature>
<dbReference type="InterPro" id="IPR017907">
    <property type="entry name" value="Znf_RING_CS"/>
</dbReference>
<dbReference type="GO" id="GO:0019369">
    <property type="term" value="P:arachidonate metabolic process"/>
    <property type="evidence" value="ECO:0007669"/>
    <property type="project" value="TreeGrafter"/>
</dbReference>
<dbReference type="GO" id="GO:0016020">
    <property type="term" value="C:membrane"/>
    <property type="evidence" value="ECO:0007669"/>
    <property type="project" value="TreeGrafter"/>
</dbReference>
<dbReference type="PANTHER" id="PTHR24185:SF8">
    <property type="entry name" value="PNPLA DOMAIN-CONTAINING PROTEIN"/>
    <property type="match status" value="1"/>
</dbReference>
<keyword evidence="6" id="KW-0442">Lipid degradation</keyword>
<dbReference type="GO" id="GO:0047499">
    <property type="term" value="F:calcium-independent phospholipase A2 activity"/>
    <property type="evidence" value="ECO:0007669"/>
    <property type="project" value="TreeGrafter"/>
</dbReference>
<dbReference type="PROSITE" id="PS50089">
    <property type="entry name" value="ZF_RING_2"/>
    <property type="match status" value="1"/>
</dbReference>
<accession>A0A5N6E699</accession>
<evidence type="ECO:0000256" key="3">
    <source>
        <dbReference type="ARBA" id="ARBA00022833"/>
    </source>
</evidence>
<evidence type="ECO:0000256" key="1">
    <source>
        <dbReference type="ARBA" id="ARBA00022723"/>
    </source>
</evidence>
<evidence type="ECO:0000259" key="8">
    <source>
        <dbReference type="PROSITE" id="PS51635"/>
    </source>
</evidence>
<dbReference type="InterPro" id="IPR016035">
    <property type="entry name" value="Acyl_Trfase/lysoPLipase"/>
</dbReference>
<feature type="active site" description="Proton acceptor" evidence="6">
    <location>
        <position position="525"/>
    </location>
</feature>
<gene>
    <name evidence="9" type="ORF">BDV33DRAFT_210735</name>
</gene>
<dbReference type="GO" id="GO:0046486">
    <property type="term" value="P:glycerolipid metabolic process"/>
    <property type="evidence" value="ECO:0007669"/>
    <property type="project" value="UniProtKB-ARBA"/>
</dbReference>
<keyword evidence="10" id="KW-1185">Reference proteome</keyword>
<feature type="short sequence motif" description="DGA/G" evidence="6">
    <location>
        <begin position="525"/>
        <end position="527"/>
    </location>
</feature>
<dbReference type="GO" id="GO:0016740">
    <property type="term" value="F:transferase activity"/>
    <property type="evidence" value="ECO:0007669"/>
    <property type="project" value="UniProtKB-KW"/>
</dbReference>
<evidence type="ECO:0000256" key="5">
    <source>
        <dbReference type="PROSITE-ProRule" id="PRU00175"/>
    </source>
</evidence>
<dbReference type="PROSITE" id="PS51635">
    <property type="entry name" value="PNPLA"/>
    <property type="match status" value="1"/>
</dbReference>
<keyword evidence="9" id="KW-0808">Transferase</keyword>
<sequence length="806" mass="89548">GESELLAARALLDTPRRTVGSGGIHVDINTLKVVVILTNPGAHYDPELLHDACHSARQHAPITVLDLRGRHSLSPKAAYEPLRRLLLNELAVDRSERKAHGLLFSASHLQFLWGRTLRDGLLTLPTATIDCLRIAREQLPVRGQWKDGLAELLKRTSKVDCSDDDIHQFVASALLMDAYPPEMHRFRPDIVFNALYREHCSAAWGRQLGKDVDEHCTSILSHFIRLASLLNPVTSSVRLRQATLNELFARCARLSSTTICLCCLCRPPEYMLGCGHSMCDTCISIFGIQASAEYHVDISQCPICLQPFHLTVRQLPPTKRPVIMTLDGGGVRGIVSLGLLQALEKRLGGVIRVSQIPDLVIGTSVGGIIGLDFACNDTSAQEGYTRFPTFARRVFQPDGAMRSGPSWWLKAVVSLWNNKQYSSETLDAALRELYPPERKIFDVSEISPTGCRVAITANRVSDGRICVLANYRGIERSVSGAPWYQFLIPGEDTENPLLWEVARCSVAAPWFFQSKYLRGFGSLQDGGLRANNPGDIALEECRVIWPSTKVPDLHISVGTGYVPRTSHDSRGNDTRACSRIREGALLRVAVPLWASMDGEEGHKERPRTHRLNHPFEALPWLDASDIVAELAEIPYSVSDEVVRATLATLFYFELDEQPTDEQGRYCCRGSIFCARPQAWSIVQQTLVDFPSAQFQISHGDDLGPISDDRDGCLACGYYRKKVVFAVTSLEDEINLVIANGSVSHPIGGFPKTIKDVLREQQSDAVFGRADHQPSSLPALRMCYCARGVKRRVHYQEPAPTCKKRRL</sequence>
<evidence type="ECO:0000313" key="9">
    <source>
        <dbReference type="EMBL" id="KAB8212898.1"/>
    </source>
</evidence>
<dbReference type="Pfam" id="PF01734">
    <property type="entry name" value="Patatin"/>
    <property type="match status" value="1"/>
</dbReference>
<feature type="domain" description="RING-type" evidence="7">
    <location>
        <begin position="260"/>
        <end position="304"/>
    </location>
</feature>
<dbReference type="GO" id="GO:0008270">
    <property type="term" value="F:zinc ion binding"/>
    <property type="evidence" value="ECO:0007669"/>
    <property type="project" value="UniProtKB-KW"/>
</dbReference>
<dbReference type="GO" id="GO:0016042">
    <property type="term" value="P:lipid catabolic process"/>
    <property type="evidence" value="ECO:0007669"/>
    <property type="project" value="UniProtKB-UniRule"/>
</dbReference>
<dbReference type="PROSITE" id="PS00518">
    <property type="entry name" value="ZF_RING_1"/>
    <property type="match status" value="1"/>
</dbReference>
<evidence type="ECO:0000313" key="10">
    <source>
        <dbReference type="Proteomes" id="UP000326799"/>
    </source>
</evidence>
<dbReference type="PANTHER" id="PTHR24185">
    <property type="entry name" value="CALCIUM-INDEPENDENT PHOSPHOLIPASE A2-GAMMA"/>
    <property type="match status" value="1"/>
</dbReference>